<keyword evidence="2" id="KW-1185">Reference proteome</keyword>
<comment type="caution">
    <text evidence="1">The sequence shown here is derived from an EMBL/GenBank/DDBJ whole genome shotgun (WGS) entry which is preliminary data.</text>
</comment>
<evidence type="ECO:0000313" key="1">
    <source>
        <dbReference type="EMBL" id="KAF9523582.1"/>
    </source>
</evidence>
<dbReference type="Proteomes" id="UP000807306">
    <property type="component" value="Unassembled WGS sequence"/>
</dbReference>
<sequence length="174" mass="19678">MKWCTRNFEAVLLGARSRQQRYQDLGTLIMSEQAVTIPSLADFTSDFVGPWRLEARCKQLLKQHQIGTIAPNYAIYDPNESRNTSDSGIGSKTLKTALQQEYESPGHSEEGPAQLSGVMPGNEYPPQFFQSQLICYCGPKALRPNSKSCVFGMLAFTREKGCYLEEVWNLSWIW</sequence>
<evidence type="ECO:0000313" key="2">
    <source>
        <dbReference type="Proteomes" id="UP000807306"/>
    </source>
</evidence>
<proteinExistence type="predicted"/>
<reference evidence="1" key="1">
    <citation type="submission" date="2020-11" db="EMBL/GenBank/DDBJ databases">
        <authorList>
            <consortium name="DOE Joint Genome Institute"/>
            <person name="Ahrendt S."/>
            <person name="Riley R."/>
            <person name="Andreopoulos W."/>
            <person name="Labutti K."/>
            <person name="Pangilinan J."/>
            <person name="Ruiz-Duenas F.J."/>
            <person name="Barrasa J.M."/>
            <person name="Sanchez-Garcia M."/>
            <person name="Camarero S."/>
            <person name="Miyauchi S."/>
            <person name="Serrano A."/>
            <person name="Linde D."/>
            <person name="Babiker R."/>
            <person name="Drula E."/>
            <person name="Ayuso-Fernandez I."/>
            <person name="Pacheco R."/>
            <person name="Padilla G."/>
            <person name="Ferreira P."/>
            <person name="Barriuso J."/>
            <person name="Kellner H."/>
            <person name="Castanera R."/>
            <person name="Alfaro M."/>
            <person name="Ramirez L."/>
            <person name="Pisabarro A.G."/>
            <person name="Kuo A."/>
            <person name="Tritt A."/>
            <person name="Lipzen A."/>
            <person name="He G."/>
            <person name="Yan M."/>
            <person name="Ng V."/>
            <person name="Cullen D."/>
            <person name="Martin F."/>
            <person name="Rosso M.-N."/>
            <person name="Henrissat B."/>
            <person name="Hibbett D."/>
            <person name="Martinez A.T."/>
            <person name="Grigoriev I.V."/>
        </authorList>
    </citation>
    <scope>NUCLEOTIDE SEQUENCE</scope>
    <source>
        <strain evidence="1">CBS 506.95</strain>
    </source>
</reference>
<accession>A0A9P6E6S8</accession>
<gene>
    <name evidence="1" type="ORF">CPB83DRAFT_886809</name>
</gene>
<dbReference type="EMBL" id="MU157914">
    <property type="protein sequence ID" value="KAF9523582.1"/>
    <property type="molecule type" value="Genomic_DNA"/>
</dbReference>
<dbReference type="AlphaFoldDB" id="A0A9P6E6S8"/>
<protein>
    <submittedName>
        <fullName evidence="1">Uncharacterized protein</fullName>
    </submittedName>
</protein>
<name>A0A9P6E6S8_9AGAR</name>
<organism evidence="1 2">
    <name type="scientific">Crepidotus variabilis</name>
    <dbReference type="NCBI Taxonomy" id="179855"/>
    <lineage>
        <taxon>Eukaryota</taxon>
        <taxon>Fungi</taxon>
        <taxon>Dikarya</taxon>
        <taxon>Basidiomycota</taxon>
        <taxon>Agaricomycotina</taxon>
        <taxon>Agaricomycetes</taxon>
        <taxon>Agaricomycetidae</taxon>
        <taxon>Agaricales</taxon>
        <taxon>Agaricineae</taxon>
        <taxon>Crepidotaceae</taxon>
        <taxon>Crepidotus</taxon>
    </lineage>
</organism>